<sequence>MDYQNKILDILKNAYDLNTQVLQSQNKELLKDQNFADLFEAFWISNIKLKNIIDLIEITNK</sequence>
<evidence type="ECO:0000313" key="1">
    <source>
        <dbReference type="EMBL" id="GIO40340.1"/>
    </source>
</evidence>
<organism evidence="1 2">
    <name type="scientific">Paenibacillus apis</name>
    <dbReference type="NCBI Taxonomy" id="1792174"/>
    <lineage>
        <taxon>Bacteria</taxon>
        <taxon>Bacillati</taxon>
        <taxon>Bacillota</taxon>
        <taxon>Bacilli</taxon>
        <taxon>Bacillales</taxon>
        <taxon>Paenibacillaceae</taxon>
        <taxon>Paenibacillus</taxon>
    </lineage>
</organism>
<protein>
    <submittedName>
        <fullName evidence="1">Uncharacterized protein</fullName>
    </submittedName>
</protein>
<dbReference type="EMBL" id="BORS01000001">
    <property type="protein sequence ID" value="GIO40340.1"/>
    <property type="molecule type" value="Genomic_DNA"/>
</dbReference>
<reference evidence="1" key="1">
    <citation type="submission" date="2021-03" db="EMBL/GenBank/DDBJ databases">
        <title>Antimicrobial resistance genes in bacteria isolated from Japanese honey, and their potential for conferring macrolide and lincosamide resistance in the American foulbrood pathogen Paenibacillus larvae.</title>
        <authorList>
            <person name="Okamoto M."/>
            <person name="Kumagai M."/>
            <person name="Kanamori H."/>
            <person name="Takamatsu D."/>
        </authorList>
    </citation>
    <scope>NUCLEOTIDE SEQUENCE</scope>
    <source>
        <strain evidence="1">J41TS4</strain>
    </source>
</reference>
<accession>A0A919Y1J0</accession>
<gene>
    <name evidence="1" type="ORF">J41TS4_00980</name>
</gene>
<dbReference type="AlphaFoldDB" id="A0A919Y1J0"/>
<proteinExistence type="predicted"/>
<keyword evidence="2" id="KW-1185">Reference proteome</keyword>
<name>A0A919Y1J0_9BACL</name>
<comment type="caution">
    <text evidence="1">The sequence shown here is derived from an EMBL/GenBank/DDBJ whole genome shotgun (WGS) entry which is preliminary data.</text>
</comment>
<evidence type="ECO:0000313" key="2">
    <source>
        <dbReference type="Proteomes" id="UP000678895"/>
    </source>
</evidence>
<dbReference type="RefSeq" id="WP_301624066.1">
    <property type="nucleotide sequence ID" value="NZ_BORS01000001.1"/>
</dbReference>
<dbReference type="Proteomes" id="UP000678895">
    <property type="component" value="Unassembled WGS sequence"/>
</dbReference>